<keyword evidence="1" id="KW-1133">Transmembrane helix</keyword>
<dbReference type="PIRSF" id="PIRSF015921">
    <property type="entry name" value="FA_sphinglp_des"/>
    <property type="match status" value="1"/>
</dbReference>
<dbReference type="Proteomes" id="UP001214553">
    <property type="component" value="Chromosome"/>
</dbReference>
<dbReference type="Pfam" id="PF00487">
    <property type="entry name" value="FA_desaturase"/>
    <property type="match status" value="1"/>
</dbReference>
<dbReference type="PANTHER" id="PTHR19353">
    <property type="entry name" value="FATTY ACID DESATURASE 2"/>
    <property type="match status" value="1"/>
</dbReference>
<evidence type="ECO:0000259" key="2">
    <source>
        <dbReference type="Pfam" id="PF00487"/>
    </source>
</evidence>
<feature type="transmembrane region" description="Helical" evidence="1">
    <location>
        <begin position="61"/>
        <end position="82"/>
    </location>
</feature>
<dbReference type="EMBL" id="CP119108">
    <property type="protein sequence ID" value="WEG09816.1"/>
    <property type="molecule type" value="Genomic_DNA"/>
</dbReference>
<feature type="transmembrane region" description="Helical" evidence="1">
    <location>
        <begin position="88"/>
        <end position="107"/>
    </location>
</feature>
<accession>A0ABY8C032</accession>
<feature type="domain" description="Fatty acid desaturase" evidence="2">
    <location>
        <begin position="87"/>
        <end position="346"/>
    </location>
</feature>
<reference evidence="3 4" key="1">
    <citation type="submission" date="2023-03" db="EMBL/GenBank/DDBJ databases">
        <title>Genome sequence of Microbacterium sp. KACC 23027.</title>
        <authorList>
            <person name="Kim S."/>
            <person name="Heo J."/>
            <person name="Kwon S.-W."/>
        </authorList>
    </citation>
    <scope>NUCLEOTIDE SEQUENCE [LARGE SCALE GENOMIC DNA]</scope>
    <source>
        <strain evidence="3 4">KACC 23027</strain>
    </source>
</reference>
<evidence type="ECO:0000256" key="1">
    <source>
        <dbReference type="SAM" id="Phobius"/>
    </source>
</evidence>
<keyword evidence="1" id="KW-0812">Transmembrane</keyword>
<organism evidence="3 4">
    <name type="scientific">Microbacterium horticulturae</name>
    <dbReference type="NCBI Taxonomy" id="3028316"/>
    <lineage>
        <taxon>Bacteria</taxon>
        <taxon>Bacillati</taxon>
        <taxon>Actinomycetota</taxon>
        <taxon>Actinomycetes</taxon>
        <taxon>Micrococcales</taxon>
        <taxon>Microbacteriaceae</taxon>
        <taxon>Microbacterium</taxon>
    </lineage>
</organism>
<dbReference type="InterPro" id="IPR012171">
    <property type="entry name" value="Fatty_acid_desaturase"/>
</dbReference>
<protein>
    <submittedName>
        <fullName evidence="3">Acyl-CoA desaturase</fullName>
    </submittedName>
</protein>
<sequence>MAEAVTIESTGALISSTTLEPRLGPVRQTYARTEDFPPLTRAFTDVSQVARESGLLARTPWFYAFVGLLIALGFGGAVTGFLLLGASWFQLLIAGGLGILFTQVAFLSHEAAHRQILSSGPANDRLARLLGNGVVGMSYSWWSNKHTRHHANPNRVGRDPDIEIDTISFLDEDAATARGLRRAITRRQGWLFFPLLAFEGINLHRLAFTHLLTRKPVKGRWIELGLIALRFAIFVVPVFLLLPLGMAFAFLGVQLAVFGIYMGASFAPNHKGMPVIDRTAKLDFFSKQVRTSRNITGGWWATWLMGGLNYQVEHHLFPSMPRPHLARARELVRDQCATLDVPYVETTLWRSYAIVIGYLNRVGLAARDPFDCPMASSYRRV</sequence>
<dbReference type="InterPro" id="IPR005804">
    <property type="entry name" value="FA_desaturase_dom"/>
</dbReference>
<evidence type="ECO:0000313" key="3">
    <source>
        <dbReference type="EMBL" id="WEG09816.1"/>
    </source>
</evidence>
<proteinExistence type="predicted"/>
<keyword evidence="1" id="KW-0472">Membrane</keyword>
<evidence type="ECO:0000313" key="4">
    <source>
        <dbReference type="Proteomes" id="UP001214553"/>
    </source>
</evidence>
<dbReference type="PANTHER" id="PTHR19353:SF19">
    <property type="entry name" value="DELTA(5) FATTY ACID DESATURASE C-RELATED"/>
    <property type="match status" value="1"/>
</dbReference>
<dbReference type="RefSeq" id="WP_275279146.1">
    <property type="nucleotide sequence ID" value="NZ_CP119108.1"/>
</dbReference>
<keyword evidence="4" id="KW-1185">Reference proteome</keyword>
<dbReference type="CDD" id="cd03506">
    <property type="entry name" value="Delta6-FADS-like"/>
    <property type="match status" value="1"/>
</dbReference>
<name>A0ABY8C032_9MICO</name>
<gene>
    <name evidence="3" type="ORF">PU630_04420</name>
</gene>